<dbReference type="PANTHER" id="PTHR34502">
    <property type="entry name" value="DUF6594 DOMAIN-CONTAINING PROTEIN-RELATED"/>
    <property type="match status" value="1"/>
</dbReference>
<feature type="domain" description="Amidase" evidence="3">
    <location>
        <begin position="27"/>
        <end position="110"/>
    </location>
</feature>
<feature type="transmembrane region" description="Helical" evidence="2">
    <location>
        <begin position="700"/>
        <end position="723"/>
    </location>
</feature>
<evidence type="ECO:0000259" key="3">
    <source>
        <dbReference type="Pfam" id="PF01425"/>
    </source>
</evidence>
<comment type="caution">
    <text evidence="5">The sequence shown here is derived from an EMBL/GenBank/DDBJ whole genome shotgun (WGS) entry which is preliminary data.</text>
</comment>
<dbReference type="InterPro" id="IPR036928">
    <property type="entry name" value="AS_sf"/>
</dbReference>
<proteinExistence type="predicted"/>
<dbReference type="EMBL" id="JAAMPI010001789">
    <property type="protein sequence ID" value="KAF4624048.1"/>
    <property type="molecule type" value="Genomic_DNA"/>
</dbReference>
<dbReference type="PANTHER" id="PTHR34502:SF3">
    <property type="entry name" value="DUF6594 DOMAIN-CONTAINING PROTEIN"/>
    <property type="match status" value="1"/>
</dbReference>
<keyword evidence="2" id="KW-0472">Membrane</keyword>
<evidence type="ECO:0000259" key="4">
    <source>
        <dbReference type="Pfam" id="PF20237"/>
    </source>
</evidence>
<organism evidence="5 6">
    <name type="scientific">Cudoniella acicularis</name>
    <dbReference type="NCBI Taxonomy" id="354080"/>
    <lineage>
        <taxon>Eukaryota</taxon>
        <taxon>Fungi</taxon>
        <taxon>Dikarya</taxon>
        <taxon>Ascomycota</taxon>
        <taxon>Pezizomycotina</taxon>
        <taxon>Leotiomycetes</taxon>
        <taxon>Helotiales</taxon>
        <taxon>Tricladiaceae</taxon>
        <taxon>Cudoniella</taxon>
    </lineage>
</organism>
<feature type="domain" description="DUF6594" evidence="4">
    <location>
        <begin position="478"/>
        <end position="741"/>
    </location>
</feature>
<dbReference type="Pfam" id="PF20237">
    <property type="entry name" value="DUF6594"/>
    <property type="match status" value="1"/>
</dbReference>
<reference evidence="5 6" key="1">
    <citation type="submission" date="2020-03" db="EMBL/GenBank/DDBJ databases">
        <title>Draft Genome Sequence of Cudoniella acicularis.</title>
        <authorList>
            <person name="Buettner E."/>
            <person name="Kellner H."/>
        </authorList>
    </citation>
    <scope>NUCLEOTIDE SEQUENCE [LARGE SCALE GENOMIC DNA]</scope>
    <source>
        <strain evidence="5 6">DSM 108380</strain>
    </source>
</reference>
<keyword evidence="6" id="KW-1185">Reference proteome</keyword>
<dbReference type="InterPro" id="IPR023631">
    <property type="entry name" value="Amidase_dom"/>
</dbReference>
<evidence type="ECO:0000256" key="2">
    <source>
        <dbReference type="SAM" id="Phobius"/>
    </source>
</evidence>
<protein>
    <submittedName>
        <fullName evidence="5">Uncharacterized protein</fullName>
    </submittedName>
</protein>
<dbReference type="AlphaFoldDB" id="A0A8H4R800"/>
<feature type="transmembrane region" description="Helical" evidence="2">
    <location>
        <begin position="729"/>
        <end position="748"/>
    </location>
</feature>
<keyword evidence="1" id="KW-0175">Coiled coil</keyword>
<gene>
    <name evidence="5" type="ORF">G7Y89_g14125</name>
</gene>
<keyword evidence="2" id="KW-1133">Transmembrane helix</keyword>
<evidence type="ECO:0000256" key="1">
    <source>
        <dbReference type="SAM" id="Coils"/>
    </source>
</evidence>
<dbReference type="OrthoDB" id="3533814at2759"/>
<dbReference type="Gene3D" id="3.90.1300.10">
    <property type="entry name" value="Amidase signature (AS) domain"/>
    <property type="match status" value="1"/>
</dbReference>
<keyword evidence="2" id="KW-0812">Transmembrane</keyword>
<dbReference type="InterPro" id="IPR046529">
    <property type="entry name" value="DUF6594"/>
</dbReference>
<dbReference type="SUPFAM" id="SSF75304">
    <property type="entry name" value="Amidase signature (AS) enzymes"/>
    <property type="match status" value="1"/>
</dbReference>
<dbReference type="Pfam" id="PF01425">
    <property type="entry name" value="Amidase"/>
    <property type="match status" value="1"/>
</dbReference>
<dbReference type="Proteomes" id="UP000566819">
    <property type="component" value="Unassembled WGS sequence"/>
</dbReference>
<accession>A0A8H4R800</accession>
<evidence type="ECO:0000313" key="5">
    <source>
        <dbReference type="EMBL" id="KAF4624048.1"/>
    </source>
</evidence>
<name>A0A8H4R800_9HELO</name>
<sequence length="751" mass="84569">MSVNPRTATAADPQARLADNSVTSKQLIQIYLVQIAQHDNFLKAVIITAPEDLLEKRAAQLDAVRGPLHGIPILVKDNVATSLELELPTTCDSLALVGSKPRKSAVVIERHSTLICLTLQSTTKSNGSRDIEYHVTTERYTRPPSLKSELFVENSAAQATAAVLHALVPIYHASKLRKDWDLRWNTGELVFLEKLPERKGICSKTYLQQVLEPVVFPLFEELRLEYIFKEGGSKVHKGKARLPRLQHGIRGFNCLTPFLYWPVVKNLPRILATLSVKADSHSGTQVKSLGDHEKLSFLQGDEFPRAPGRLALWSGEEALYEKPDPIYNKEEVAWMTVDGEDGSFKIYIASDGEWVGDENQWKYQVRQTDGKLYKDGNVMARLRTNHEDLLERGELTEAVLSPPLTGPTIPISTTIGKPTGVHAGGQVDPPKSEWPTTWIHRLLGGLNRVQNIFIFQPSHVMLPRKSTVRTLEECPEGYPRLAALLDSDENFMLYRRFGFLQARILLNKQDQLRELEKDLDRLDKLDSKKDSSILKSREKDDAGNGRRKKVLSEIEEKFKEYAQLLTAARDLTAFSRPSNRDYLSVKSYFNEEAPLCNVESYIYRREDIITLKPGRENAWLDAVVERVLQKFSCDSIRYLFCSPDLRAKANPKMTGIILYSRARVDFVVNLIITGTILALLIVPVYILWNLTREIQSSRTVAIIIAVLLVSTLIFSGVLSLFTRAKRHEVLASAAAYCAVLVVFIGNVGQIS</sequence>
<feature type="transmembrane region" description="Helical" evidence="2">
    <location>
        <begin position="666"/>
        <end position="688"/>
    </location>
</feature>
<evidence type="ECO:0000313" key="6">
    <source>
        <dbReference type="Proteomes" id="UP000566819"/>
    </source>
</evidence>
<feature type="coiled-coil region" evidence="1">
    <location>
        <begin position="505"/>
        <end position="571"/>
    </location>
</feature>